<evidence type="ECO:0000256" key="2">
    <source>
        <dbReference type="SAM" id="Phobius"/>
    </source>
</evidence>
<reference evidence="3 4" key="1">
    <citation type="submission" date="2019-12" db="EMBL/GenBank/DDBJ databases">
        <authorList>
            <person name="Yang R."/>
        </authorList>
    </citation>
    <scope>NUCLEOTIDE SEQUENCE [LARGE SCALE GENOMIC DNA]</scope>
    <source>
        <strain evidence="3 4">DONG20-135</strain>
    </source>
</reference>
<dbReference type="RefSeq" id="WP_160625172.1">
    <property type="nucleotide sequence ID" value="NZ_WUUQ01000002.1"/>
</dbReference>
<dbReference type="AlphaFoldDB" id="A0A6N8U6W0"/>
<evidence type="ECO:0000256" key="1">
    <source>
        <dbReference type="SAM" id="Coils"/>
    </source>
</evidence>
<sequence>MEKLSRVKKYEDLRKNIESENPSSGDVVSGDKLSSYANKLNTIDPTVFKKMDIKEENHIPERERREAYFQDELDTPISSFTNEYLDDFISEVKEYNIRKGTRENEDTEIDILSQLQNVSRKRSQYVEQIKDPQPAQKLEETNTISRDDIAKQVQELLKEEKLEPVNDDPIVTKAAEPKESTQVYEKINRPQPVMEAAEVPTDSIHAQLVEETQQLRVQLNEYEGELTDLNDGLDKTNRILNIILCTLIFVLIAVIGVVIYWLVKEGGLL</sequence>
<gene>
    <name evidence="3" type="ORF">GSF08_07400</name>
</gene>
<proteinExistence type="predicted"/>
<feature type="transmembrane region" description="Helical" evidence="2">
    <location>
        <begin position="239"/>
        <end position="263"/>
    </location>
</feature>
<organism evidence="3 4">
    <name type="scientific">Copranaerobaculum intestinale</name>
    <dbReference type="NCBI Taxonomy" id="2692629"/>
    <lineage>
        <taxon>Bacteria</taxon>
        <taxon>Bacillati</taxon>
        <taxon>Bacillota</taxon>
        <taxon>Erysipelotrichia</taxon>
        <taxon>Erysipelotrichales</taxon>
        <taxon>Erysipelotrichaceae</taxon>
        <taxon>Copranaerobaculum</taxon>
    </lineage>
</organism>
<accession>A0A6N8U6W0</accession>
<reference evidence="3 4" key="2">
    <citation type="submission" date="2020-01" db="EMBL/GenBank/DDBJ databases">
        <title>Clostridiaceae sp. nov. isolated from the gut of human by culturomics.</title>
        <authorList>
            <person name="Chang Y."/>
        </authorList>
    </citation>
    <scope>NUCLEOTIDE SEQUENCE [LARGE SCALE GENOMIC DNA]</scope>
    <source>
        <strain evidence="3 4">DONG20-135</strain>
    </source>
</reference>
<keyword evidence="2" id="KW-1133">Transmembrane helix</keyword>
<comment type="caution">
    <text evidence="3">The sequence shown here is derived from an EMBL/GenBank/DDBJ whole genome shotgun (WGS) entry which is preliminary data.</text>
</comment>
<keyword evidence="1" id="KW-0175">Coiled coil</keyword>
<evidence type="ECO:0000313" key="3">
    <source>
        <dbReference type="EMBL" id="MXQ73762.1"/>
    </source>
</evidence>
<dbReference type="Proteomes" id="UP000434036">
    <property type="component" value="Unassembled WGS sequence"/>
</dbReference>
<evidence type="ECO:0000313" key="4">
    <source>
        <dbReference type="Proteomes" id="UP000434036"/>
    </source>
</evidence>
<keyword evidence="2" id="KW-0472">Membrane</keyword>
<keyword evidence="4" id="KW-1185">Reference proteome</keyword>
<dbReference type="EMBL" id="WUUQ01000002">
    <property type="protein sequence ID" value="MXQ73762.1"/>
    <property type="molecule type" value="Genomic_DNA"/>
</dbReference>
<name>A0A6N8U6W0_9FIRM</name>
<feature type="coiled-coil region" evidence="1">
    <location>
        <begin position="205"/>
        <end position="239"/>
    </location>
</feature>
<keyword evidence="2" id="KW-0812">Transmembrane</keyword>
<protein>
    <submittedName>
        <fullName evidence="3">Uncharacterized protein</fullName>
    </submittedName>
</protein>